<evidence type="ECO:0000256" key="17">
    <source>
        <dbReference type="ARBA" id="ARBA00040123"/>
    </source>
</evidence>
<keyword evidence="9" id="KW-0809">Transit peptide</keyword>
<evidence type="ECO:0000256" key="4">
    <source>
        <dbReference type="ARBA" id="ARBA00022475"/>
    </source>
</evidence>
<comment type="catalytic activity">
    <reaction evidence="20">
        <text>hexadecanoyl-CoA + H2O = hexadecanoate + CoA + H(+)</text>
        <dbReference type="Rhea" id="RHEA:16645"/>
        <dbReference type="ChEBI" id="CHEBI:7896"/>
        <dbReference type="ChEBI" id="CHEBI:15377"/>
        <dbReference type="ChEBI" id="CHEBI:15378"/>
        <dbReference type="ChEBI" id="CHEBI:57287"/>
        <dbReference type="ChEBI" id="CHEBI:57379"/>
        <dbReference type="EC" id="3.1.2.2"/>
    </reaction>
    <physiologicalReaction direction="left-to-right" evidence="20">
        <dbReference type="Rhea" id="RHEA:16646"/>
    </physiologicalReaction>
</comment>
<dbReference type="Proteomes" id="UP000233786">
    <property type="component" value="Unassembled WGS sequence"/>
</dbReference>
<reference evidence="25" key="1">
    <citation type="submission" date="2017-12" db="EMBL/GenBank/DDBJ databases">
        <title>Sequencing the genomes of 1000 Actinobacteria strains.</title>
        <authorList>
            <person name="Klenk H.-P."/>
        </authorList>
    </citation>
    <scope>NUCLEOTIDE SEQUENCE [LARGE SCALE GENOMIC DNA]</scope>
    <source>
        <strain evidence="25">DSM 44228</strain>
    </source>
</reference>
<evidence type="ECO:0000256" key="18">
    <source>
        <dbReference type="ARBA" id="ARBA00043210"/>
    </source>
</evidence>
<comment type="catalytic activity">
    <reaction evidence="23">
        <text>tetradecanoyl-CoA + H2O = tetradecanoate + CoA + H(+)</text>
        <dbReference type="Rhea" id="RHEA:40119"/>
        <dbReference type="ChEBI" id="CHEBI:15377"/>
        <dbReference type="ChEBI" id="CHEBI:15378"/>
        <dbReference type="ChEBI" id="CHEBI:30807"/>
        <dbReference type="ChEBI" id="CHEBI:57287"/>
        <dbReference type="ChEBI" id="CHEBI:57385"/>
    </reaction>
    <physiologicalReaction direction="left-to-right" evidence="23">
        <dbReference type="Rhea" id="RHEA:40120"/>
    </physiologicalReaction>
</comment>
<evidence type="ECO:0000256" key="19">
    <source>
        <dbReference type="ARBA" id="ARBA00047588"/>
    </source>
</evidence>
<evidence type="ECO:0000256" key="12">
    <source>
        <dbReference type="ARBA" id="ARBA00023273"/>
    </source>
</evidence>
<dbReference type="Gene3D" id="3.10.129.10">
    <property type="entry name" value="Hotdog Thioesterase"/>
    <property type="match status" value="1"/>
</dbReference>
<comment type="catalytic activity">
    <reaction evidence="19">
        <text>octanoyl-CoA + H2O = octanoate + CoA + H(+)</text>
        <dbReference type="Rhea" id="RHEA:30143"/>
        <dbReference type="ChEBI" id="CHEBI:15377"/>
        <dbReference type="ChEBI" id="CHEBI:15378"/>
        <dbReference type="ChEBI" id="CHEBI:25646"/>
        <dbReference type="ChEBI" id="CHEBI:57287"/>
        <dbReference type="ChEBI" id="CHEBI:57386"/>
    </reaction>
    <physiologicalReaction direction="left-to-right" evidence="19">
        <dbReference type="Rhea" id="RHEA:30144"/>
    </physiologicalReaction>
</comment>
<evidence type="ECO:0000256" key="23">
    <source>
        <dbReference type="ARBA" id="ARBA00048180"/>
    </source>
</evidence>
<dbReference type="SUPFAM" id="SSF54637">
    <property type="entry name" value="Thioesterase/thiol ester dehydrase-isomerase"/>
    <property type="match status" value="1"/>
</dbReference>
<keyword evidence="11" id="KW-0472">Membrane</keyword>
<comment type="catalytic activity">
    <reaction evidence="22">
        <text>dodecanoyl-CoA + H2O = dodecanoate + CoA + H(+)</text>
        <dbReference type="Rhea" id="RHEA:30135"/>
        <dbReference type="ChEBI" id="CHEBI:15377"/>
        <dbReference type="ChEBI" id="CHEBI:15378"/>
        <dbReference type="ChEBI" id="CHEBI:18262"/>
        <dbReference type="ChEBI" id="CHEBI:57287"/>
        <dbReference type="ChEBI" id="CHEBI:57375"/>
    </reaction>
    <physiologicalReaction direction="left-to-right" evidence="22">
        <dbReference type="Rhea" id="RHEA:30136"/>
    </physiologicalReaction>
</comment>
<proteinExistence type="inferred from homology"/>
<comment type="catalytic activity">
    <reaction evidence="21">
        <text>decanoyl-CoA + H2O = decanoate + CoA + H(+)</text>
        <dbReference type="Rhea" id="RHEA:40059"/>
        <dbReference type="ChEBI" id="CHEBI:15377"/>
        <dbReference type="ChEBI" id="CHEBI:15378"/>
        <dbReference type="ChEBI" id="CHEBI:27689"/>
        <dbReference type="ChEBI" id="CHEBI:57287"/>
        <dbReference type="ChEBI" id="CHEBI:61430"/>
    </reaction>
    <physiologicalReaction direction="left-to-right" evidence="21">
        <dbReference type="Rhea" id="RHEA:40060"/>
    </physiologicalReaction>
</comment>
<comment type="caution">
    <text evidence="25">The sequence shown here is derived from an EMBL/GenBank/DDBJ whole genome shotgun (WGS) entry which is preliminary data.</text>
</comment>
<comment type="subcellular location">
    <subcellularLocation>
        <location evidence="3">Cell projection</location>
        <location evidence="3">Ruffle membrane</location>
    </subcellularLocation>
    <subcellularLocation>
        <location evidence="2">Cytoplasm</location>
    </subcellularLocation>
    <subcellularLocation>
        <location evidence="1">Membrane</location>
        <topology evidence="1">Peripheral membrane protein</topology>
    </subcellularLocation>
</comment>
<dbReference type="GO" id="GO:0016020">
    <property type="term" value="C:membrane"/>
    <property type="evidence" value="ECO:0007669"/>
    <property type="project" value="UniProtKB-SubCell"/>
</dbReference>
<dbReference type="GO" id="GO:0016787">
    <property type="term" value="F:hydrolase activity"/>
    <property type="evidence" value="ECO:0007669"/>
    <property type="project" value="UniProtKB-KW"/>
</dbReference>
<gene>
    <name evidence="25" type="ORF">A8926_5445</name>
</gene>
<protein>
    <recommendedName>
        <fullName evidence="17">Acyl-coenzyme A thioesterase THEM4</fullName>
        <ecNumber evidence="16">3.1.2.2</ecNumber>
    </recommendedName>
    <alternativeName>
        <fullName evidence="18">Thioesterase superfamily member 4</fullName>
    </alternativeName>
</protein>
<evidence type="ECO:0000256" key="20">
    <source>
        <dbReference type="ARBA" id="ARBA00047734"/>
    </source>
</evidence>
<dbReference type="EMBL" id="PJNB01000001">
    <property type="protein sequence ID" value="PKW17476.1"/>
    <property type="molecule type" value="Genomic_DNA"/>
</dbReference>
<evidence type="ECO:0000256" key="5">
    <source>
        <dbReference type="ARBA" id="ARBA00022490"/>
    </source>
</evidence>
<evidence type="ECO:0000256" key="1">
    <source>
        <dbReference type="ARBA" id="ARBA00004170"/>
    </source>
</evidence>
<keyword evidence="6" id="KW-0053">Apoptosis</keyword>
<evidence type="ECO:0000256" key="3">
    <source>
        <dbReference type="ARBA" id="ARBA00004632"/>
    </source>
</evidence>
<evidence type="ECO:0000256" key="15">
    <source>
        <dbReference type="ARBA" id="ARBA00038456"/>
    </source>
</evidence>
<dbReference type="STRING" id="994479.GCA_000194155_01002"/>
<dbReference type="GO" id="GO:0006631">
    <property type="term" value="P:fatty acid metabolic process"/>
    <property type="evidence" value="ECO:0007669"/>
    <property type="project" value="UniProtKB-KW"/>
</dbReference>
<evidence type="ECO:0000256" key="11">
    <source>
        <dbReference type="ARBA" id="ARBA00023136"/>
    </source>
</evidence>
<comment type="catalytic activity">
    <reaction evidence="14">
        <text>(9Z)-octadecenoyl-CoA + H2O = (9Z)-octadecenoate + CoA + H(+)</text>
        <dbReference type="Rhea" id="RHEA:40139"/>
        <dbReference type="ChEBI" id="CHEBI:15377"/>
        <dbReference type="ChEBI" id="CHEBI:15378"/>
        <dbReference type="ChEBI" id="CHEBI:30823"/>
        <dbReference type="ChEBI" id="CHEBI:57287"/>
        <dbReference type="ChEBI" id="CHEBI:57387"/>
    </reaction>
    <physiologicalReaction direction="left-to-right" evidence="14">
        <dbReference type="Rhea" id="RHEA:40140"/>
    </physiologicalReaction>
</comment>
<evidence type="ECO:0000313" key="26">
    <source>
        <dbReference type="Proteomes" id="UP000233786"/>
    </source>
</evidence>
<accession>A0A2N3Y3G5</accession>
<comment type="catalytic activity">
    <reaction evidence="13">
        <text>(5Z,8Z,11Z,14Z)-eicosatetraenoyl-CoA + H2O = (5Z,8Z,11Z,14Z)-eicosatetraenoate + CoA + H(+)</text>
        <dbReference type="Rhea" id="RHEA:40151"/>
        <dbReference type="ChEBI" id="CHEBI:15377"/>
        <dbReference type="ChEBI" id="CHEBI:15378"/>
        <dbReference type="ChEBI" id="CHEBI:32395"/>
        <dbReference type="ChEBI" id="CHEBI:57287"/>
        <dbReference type="ChEBI" id="CHEBI:57368"/>
    </reaction>
    <physiologicalReaction direction="left-to-right" evidence="13">
        <dbReference type="Rhea" id="RHEA:40152"/>
    </physiologicalReaction>
</comment>
<organism evidence="25 26">
    <name type="scientific">Saccharopolyspora spinosa</name>
    <dbReference type="NCBI Taxonomy" id="60894"/>
    <lineage>
        <taxon>Bacteria</taxon>
        <taxon>Bacillati</taxon>
        <taxon>Actinomycetota</taxon>
        <taxon>Actinomycetes</taxon>
        <taxon>Pseudonocardiales</taxon>
        <taxon>Pseudonocardiaceae</taxon>
        <taxon>Saccharopolyspora</taxon>
    </lineage>
</organism>
<keyword evidence="7" id="KW-0378">Hydrolase</keyword>
<keyword evidence="4" id="KW-1003">Cell membrane</keyword>
<dbReference type="InterPro" id="IPR052365">
    <property type="entry name" value="THEM4/THEM5_acyl-CoA_thioest"/>
</dbReference>
<keyword evidence="10" id="KW-0443">Lipid metabolism</keyword>
<sequence>MVSIDIPPHPWWKPGLDLHRGGDSYAHLLSATRGLLDAVAGVDAPEAVLAEVAGEVSRIAGRLNSYTTSDESQIAGTRMDLPGRGHPLVVPYRTTSWTSVRMTAEVTFTRIHLGDGGAVHGGVTALLFDEVLGRFANHGRQPARTAFLHVNYRRLVPLDVDLDILTKVDRAEGRKLYITAELSHDGTVLADAEGLFVAVSAQ</sequence>
<evidence type="ECO:0000256" key="9">
    <source>
        <dbReference type="ARBA" id="ARBA00022946"/>
    </source>
</evidence>
<keyword evidence="26" id="KW-1185">Reference proteome</keyword>
<dbReference type="PANTHER" id="PTHR12418:SF19">
    <property type="entry name" value="ACYL-COENZYME A THIOESTERASE THEM4"/>
    <property type="match status" value="1"/>
</dbReference>
<dbReference type="CDD" id="cd03443">
    <property type="entry name" value="PaaI_thioesterase"/>
    <property type="match status" value="1"/>
</dbReference>
<evidence type="ECO:0000256" key="2">
    <source>
        <dbReference type="ARBA" id="ARBA00004496"/>
    </source>
</evidence>
<evidence type="ECO:0000313" key="25">
    <source>
        <dbReference type="EMBL" id="PKW17476.1"/>
    </source>
</evidence>
<evidence type="ECO:0000256" key="6">
    <source>
        <dbReference type="ARBA" id="ARBA00022703"/>
    </source>
</evidence>
<evidence type="ECO:0000256" key="22">
    <source>
        <dbReference type="ARBA" id="ARBA00048074"/>
    </source>
</evidence>
<evidence type="ECO:0000256" key="7">
    <source>
        <dbReference type="ARBA" id="ARBA00022801"/>
    </source>
</evidence>
<dbReference type="AlphaFoldDB" id="A0A2N3Y3G5"/>
<keyword evidence="8" id="KW-0276">Fatty acid metabolism</keyword>
<evidence type="ECO:0000256" key="8">
    <source>
        <dbReference type="ARBA" id="ARBA00022832"/>
    </source>
</evidence>
<dbReference type="InterPro" id="IPR006683">
    <property type="entry name" value="Thioestr_dom"/>
</dbReference>
<evidence type="ECO:0000256" key="13">
    <source>
        <dbReference type="ARBA" id="ARBA00035852"/>
    </source>
</evidence>
<dbReference type="Pfam" id="PF03061">
    <property type="entry name" value="4HBT"/>
    <property type="match status" value="1"/>
</dbReference>
<dbReference type="InterPro" id="IPR029069">
    <property type="entry name" value="HotDog_dom_sf"/>
</dbReference>
<keyword evidence="12" id="KW-0966">Cell projection</keyword>
<evidence type="ECO:0000256" key="10">
    <source>
        <dbReference type="ARBA" id="ARBA00023098"/>
    </source>
</evidence>
<dbReference type="PANTHER" id="PTHR12418">
    <property type="entry name" value="ACYL-COENZYME A THIOESTERASE THEM4"/>
    <property type="match status" value="1"/>
</dbReference>
<keyword evidence="5" id="KW-0963">Cytoplasm</keyword>
<evidence type="ECO:0000256" key="16">
    <source>
        <dbReference type="ARBA" id="ARBA00038848"/>
    </source>
</evidence>
<feature type="domain" description="Thioesterase" evidence="24">
    <location>
        <begin position="116"/>
        <end position="187"/>
    </location>
</feature>
<evidence type="ECO:0000259" key="24">
    <source>
        <dbReference type="Pfam" id="PF03061"/>
    </source>
</evidence>
<evidence type="ECO:0000256" key="21">
    <source>
        <dbReference type="ARBA" id="ARBA00047969"/>
    </source>
</evidence>
<name>A0A2N3Y3G5_SACSN</name>
<dbReference type="GO" id="GO:0005737">
    <property type="term" value="C:cytoplasm"/>
    <property type="evidence" value="ECO:0007669"/>
    <property type="project" value="UniProtKB-SubCell"/>
</dbReference>
<dbReference type="EC" id="3.1.2.2" evidence="16"/>
<comment type="similarity">
    <text evidence="15">Belongs to the THEM4/THEM5 thioesterase family.</text>
</comment>
<evidence type="ECO:0000256" key="14">
    <source>
        <dbReference type="ARBA" id="ARBA00037002"/>
    </source>
</evidence>